<dbReference type="InterPro" id="IPR001091">
    <property type="entry name" value="RM_Methyltransferase"/>
</dbReference>
<evidence type="ECO:0000313" key="11">
    <source>
        <dbReference type="Proteomes" id="UP000716004"/>
    </source>
</evidence>
<dbReference type="GO" id="GO:0008170">
    <property type="term" value="F:N-methyltransferase activity"/>
    <property type="evidence" value="ECO:0007669"/>
    <property type="project" value="InterPro"/>
</dbReference>
<sequence>MLGKFNRGCADVIVTSPPYNIGTKYRSYSDTLPRSRYIEWMENVSLALRDVLSDGGSFFLNMGCRPRDQLLPMEIALSIGKHYRLQNTIHWIKSVTVEKFDSSGTLISIDTTGHVKPVSSSRYLYDQHEYIFHFTKKGDVKLDKQSIGVPFKDKSNIRRWKGNQRDIRDRGNVWYIPYETIQNSRQRPHPATFPRRLPEFCIRLHGLEKTELVLDPFNGIGNSALACASLQKSFAGIDMDSHYLEYSFNRVLSLLRKDRSVQDTAQ</sequence>
<dbReference type="InterPro" id="IPR002941">
    <property type="entry name" value="DNA_methylase_N4/N6"/>
</dbReference>
<evidence type="ECO:0000313" key="10">
    <source>
        <dbReference type="EMBL" id="MBX8631415.1"/>
    </source>
</evidence>
<dbReference type="Gene3D" id="3.40.50.150">
    <property type="entry name" value="Vaccinia Virus protein VP39"/>
    <property type="match status" value="1"/>
</dbReference>
<dbReference type="GO" id="GO:0009307">
    <property type="term" value="P:DNA restriction-modification system"/>
    <property type="evidence" value="ECO:0007669"/>
    <property type="project" value="UniProtKB-KW"/>
</dbReference>
<feature type="domain" description="DNA methylase N-4/N-6" evidence="9">
    <location>
        <begin position="11"/>
        <end position="247"/>
    </location>
</feature>
<evidence type="ECO:0000256" key="1">
    <source>
        <dbReference type="ARBA" id="ARBA00010203"/>
    </source>
</evidence>
<keyword evidence="5 8" id="KW-0680">Restriction system</keyword>
<keyword evidence="2 8" id="KW-0489">Methyltransferase</keyword>
<dbReference type="EC" id="2.1.1.113" evidence="8"/>
<dbReference type="GO" id="GO:0003677">
    <property type="term" value="F:DNA binding"/>
    <property type="evidence" value="ECO:0007669"/>
    <property type="project" value="UniProtKB-KW"/>
</dbReference>
<dbReference type="PRINTS" id="PR00508">
    <property type="entry name" value="S21N4MTFRASE"/>
</dbReference>
<comment type="similarity">
    <text evidence="1">Belongs to the N(4)/N(6)-methyltransferase family. N(4) subfamily.</text>
</comment>
<keyword evidence="6" id="KW-0238">DNA-binding</keyword>
<evidence type="ECO:0000256" key="4">
    <source>
        <dbReference type="ARBA" id="ARBA00022691"/>
    </source>
</evidence>
<evidence type="ECO:0000256" key="6">
    <source>
        <dbReference type="ARBA" id="ARBA00023125"/>
    </source>
</evidence>
<dbReference type="GO" id="GO:0015667">
    <property type="term" value="F:site-specific DNA-methyltransferase (cytosine-N4-specific) activity"/>
    <property type="evidence" value="ECO:0007669"/>
    <property type="project" value="UniProtKB-EC"/>
</dbReference>
<dbReference type="SUPFAM" id="SSF53335">
    <property type="entry name" value="S-adenosyl-L-methionine-dependent methyltransferases"/>
    <property type="match status" value="1"/>
</dbReference>
<keyword evidence="4 8" id="KW-0949">S-adenosyl-L-methionine</keyword>
<name>A0A8J7YML4_9ARCH</name>
<evidence type="ECO:0000256" key="3">
    <source>
        <dbReference type="ARBA" id="ARBA00022679"/>
    </source>
</evidence>
<protein>
    <recommendedName>
        <fullName evidence="8">Type II methyltransferase</fullName>
        <ecNumber evidence="8">2.1.1.113</ecNumber>
    </recommendedName>
    <alternativeName>
        <fullName evidence="8">N-4 cytosine-specific methyltransferase</fullName>
    </alternativeName>
</protein>
<dbReference type="InterPro" id="IPR017985">
    <property type="entry name" value="MeTrfase_CN4_CS"/>
</dbReference>
<organism evidence="10 11">
    <name type="scientific">Candidatus Sysuiplasma superficiale</name>
    <dbReference type="NCBI Taxonomy" id="2823368"/>
    <lineage>
        <taxon>Archaea</taxon>
        <taxon>Methanobacteriati</taxon>
        <taxon>Thermoplasmatota</taxon>
        <taxon>Thermoplasmata</taxon>
        <taxon>Candidatus Sysuiplasmatales</taxon>
        <taxon>Candidatus Sysuiplasmataceae</taxon>
        <taxon>Candidatus Sysuiplasma</taxon>
    </lineage>
</organism>
<evidence type="ECO:0000256" key="8">
    <source>
        <dbReference type="RuleBase" id="RU362026"/>
    </source>
</evidence>
<gene>
    <name evidence="10" type="ORF">J9259_02680</name>
</gene>
<dbReference type="PROSITE" id="PS00093">
    <property type="entry name" value="N4_MTASE"/>
    <property type="match status" value="1"/>
</dbReference>
<evidence type="ECO:0000256" key="7">
    <source>
        <dbReference type="ARBA" id="ARBA00049120"/>
    </source>
</evidence>
<comment type="catalytic activity">
    <reaction evidence="7 8">
        <text>a 2'-deoxycytidine in DNA + S-adenosyl-L-methionine = an N(4)-methyl-2'-deoxycytidine in DNA + S-adenosyl-L-homocysteine + H(+)</text>
        <dbReference type="Rhea" id="RHEA:16857"/>
        <dbReference type="Rhea" id="RHEA-COMP:11369"/>
        <dbReference type="Rhea" id="RHEA-COMP:13674"/>
        <dbReference type="ChEBI" id="CHEBI:15378"/>
        <dbReference type="ChEBI" id="CHEBI:57856"/>
        <dbReference type="ChEBI" id="CHEBI:59789"/>
        <dbReference type="ChEBI" id="CHEBI:85452"/>
        <dbReference type="ChEBI" id="CHEBI:137933"/>
        <dbReference type="EC" id="2.1.1.113"/>
    </reaction>
</comment>
<accession>A0A8J7YML4</accession>
<dbReference type="Pfam" id="PF01555">
    <property type="entry name" value="N6_N4_Mtase"/>
    <property type="match status" value="1"/>
</dbReference>
<dbReference type="InterPro" id="IPR029063">
    <property type="entry name" value="SAM-dependent_MTases_sf"/>
</dbReference>
<evidence type="ECO:0000256" key="2">
    <source>
        <dbReference type="ARBA" id="ARBA00022603"/>
    </source>
</evidence>
<evidence type="ECO:0000256" key="5">
    <source>
        <dbReference type="ARBA" id="ARBA00022747"/>
    </source>
</evidence>
<reference evidence="10" key="1">
    <citation type="submission" date="2021-04" db="EMBL/GenBank/DDBJ databases">
        <title>Genomic insights into ecological role and evolution of a novel Thermoplasmata order Candidatus Sysuiplasmatales.</title>
        <authorList>
            <person name="Yuan Y."/>
        </authorList>
    </citation>
    <scope>NUCLEOTIDE SEQUENCE</scope>
    <source>
        <strain evidence="10">YP2-bin.285</strain>
    </source>
</reference>
<dbReference type="Proteomes" id="UP000716004">
    <property type="component" value="Unassembled WGS sequence"/>
</dbReference>
<proteinExistence type="inferred from homology"/>
<evidence type="ECO:0000259" key="9">
    <source>
        <dbReference type="Pfam" id="PF01555"/>
    </source>
</evidence>
<dbReference type="EMBL" id="JAGVSJ010000004">
    <property type="protein sequence ID" value="MBX8631415.1"/>
    <property type="molecule type" value="Genomic_DNA"/>
</dbReference>
<dbReference type="GO" id="GO:0032259">
    <property type="term" value="P:methylation"/>
    <property type="evidence" value="ECO:0007669"/>
    <property type="project" value="UniProtKB-KW"/>
</dbReference>
<keyword evidence="3" id="KW-0808">Transferase</keyword>
<dbReference type="AlphaFoldDB" id="A0A8J7YML4"/>
<comment type="caution">
    <text evidence="10">The sequence shown here is derived from an EMBL/GenBank/DDBJ whole genome shotgun (WGS) entry which is preliminary data.</text>
</comment>